<protein>
    <recommendedName>
        <fullName evidence="7">TauD/TfdA-like domain-containing protein</fullName>
    </recommendedName>
</protein>
<evidence type="ECO:0000256" key="3">
    <source>
        <dbReference type="ARBA" id="ARBA00022723"/>
    </source>
</evidence>
<evidence type="ECO:0000256" key="4">
    <source>
        <dbReference type="ARBA" id="ARBA00022964"/>
    </source>
</evidence>
<comment type="caution">
    <text evidence="8">The sequence shown here is derived from an EMBL/GenBank/DDBJ whole genome shotgun (WGS) entry which is preliminary data.</text>
</comment>
<sequence length="310" mass="34527">MTLNIVNRMTVGLEIDADLRNPLSAQDRAELRDLLHRHGLLLFRKQRLSHPQQIGIMECLGPVLHAPDGVGYISTDASKGGLGTGELAFHSDLSFTPSPFQAISLHAVDVVDDGSSTRFANGMAGYARLPAEQKRQLADARVLCAMPVDMGTDRLNERIPPAMPQHWQPAILAHPHTGEPILYVNQQHAARIEGLAPERSAEMLRELFALLYSDDNVYEHRWHNGDLVIWDNLVLQHARGDLQNSGRRTLQRVVVADKSFFDLCPQIDVQDPDYQRWIKSTDPAADRHLIEGVVERGARRLEQGGTRAGA</sequence>
<organism evidence="8 9">
    <name type="scientific">Hydrocarboniphaga effusa AP103</name>
    <dbReference type="NCBI Taxonomy" id="1172194"/>
    <lineage>
        <taxon>Bacteria</taxon>
        <taxon>Pseudomonadati</taxon>
        <taxon>Pseudomonadota</taxon>
        <taxon>Gammaproteobacteria</taxon>
        <taxon>Nevskiales</taxon>
        <taxon>Nevskiaceae</taxon>
        <taxon>Hydrocarboniphaga</taxon>
    </lineage>
</organism>
<keyword evidence="4" id="KW-0223">Dioxygenase</keyword>
<dbReference type="GO" id="GO:0046872">
    <property type="term" value="F:metal ion binding"/>
    <property type="evidence" value="ECO:0007669"/>
    <property type="project" value="UniProtKB-KW"/>
</dbReference>
<dbReference type="Gene3D" id="3.60.130.10">
    <property type="entry name" value="Clavaminate synthase-like"/>
    <property type="match status" value="1"/>
</dbReference>
<accession>I8TAL4</accession>
<dbReference type="PANTHER" id="PTHR43779:SF2">
    <property type="entry name" value="ALPHA-KETOGLUTARATE-DEPENDENT XANTHINE DIOXYGENASE XAN1"/>
    <property type="match status" value="1"/>
</dbReference>
<dbReference type="STRING" id="1172194.WQQ_09020"/>
<dbReference type="InterPro" id="IPR051178">
    <property type="entry name" value="TfdA_dioxygenase"/>
</dbReference>
<evidence type="ECO:0000313" key="8">
    <source>
        <dbReference type="EMBL" id="EIT70765.1"/>
    </source>
</evidence>
<evidence type="ECO:0000259" key="7">
    <source>
        <dbReference type="Pfam" id="PF02668"/>
    </source>
</evidence>
<gene>
    <name evidence="8" type="ORF">WQQ_09020</name>
</gene>
<evidence type="ECO:0000256" key="1">
    <source>
        <dbReference type="ARBA" id="ARBA00001954"/>
    </source>
</evidence>
<comment type="cofactor">
    <cofactor evidence="1">
        <name>Fe(2+)</name>
        <dbReference type="ChEBI" id="CHEBI:29033"/>
    </cofactor>
</comment>
<proteinExistence type="inferred from homology"/>
<dbReference type="PANTHER" id="PTHR43779">
    <property type="entry name" value="DIOXYGENASE RV0097-RELATED"/>
    <property type="match status" value="1"/>
</dbReference>
<comment type="similarity">
    <text evidence="2">Belongs to the TfdA dioxygenase family.</text>
</comment>
<dbReference type="Pfam" id="PF02668">
    <property type="entry name" value="TauD"/>
    <property type="match status" value="1"/>
</dbReference>
<dbReference type="Proteomes" id="UP000003704">
    <property type="component" value="Unassembled WGS sequence"/>
</dbReference>
<evidence type="ECO:0000256" key="6">
    <source>
        <dbReference type="ARBA" id="ARBA00023004"/>
    </source>
</evidence>
<evidence type="ECO:0000256" key="5">
    <source>
        <dbReference type="ARBA" id="ARBA00023002"/>
    </source>
</evidence>
<keyword evidence="5" id="KW-0560">Oxidoreductase</keyword>
<dbReference type="SUPFAM" id="SSF51197">
    <property type="entry name" value="Clavaminate synthase-like"/>
    <property type="match status" value="1"/>
</dbReference>
<keyword evidence="9" id="KW-1185">Reference proteome</keyword>
<keyword evidence="3" id="KW-0479">Metal-binding</keyword>
<evidence type="ECO:0000313" key="9">
    <source>
        <dbReference type="Proteomes" id="UP000003704"/>
    </source>
</evidence>
<dbReference type="OrthoDB" id="581608at2"/>
<feature type="domain" description="TauD/TfdA-like" evidence="7">
    <location>
        <begin position="11"/>
        <end position="253"/>
    </location>
</feature>
<reference evidence="8 9" key="1">
    <citation type="journal article" date="2012" name="J. Bacteriol.">
        <title>Genome Sequence of n-Alkane-Degrading Hydrocarboniphaga effusa Strain AP103T (ATCC BAA-332T).</title>
        <authorList>
            <person name="Chang H.K."/>
            <person name="Zylstra G.J."/>
            <person name="Chae J.C."/>
        </authorList>
    </citation>
    <scope>NUCLEOTIDE SEQUENCE [LARGE SCALE GENOMIC DNA]</scope>
    <source>
        <strain evidence="8 9">AP103</strain>
    </source>
</reference>
<evidence type="ECO:0000256" key="2">
    <source>
        <dbReference type="ARBA" id="ARBA00005896"/>
    </source>
</evidence>
<keyword evidence="6" id="KW-0408">Iron</keyword>
<dbReference type="GO" id="GO:0016706">
    <property type="term" value="F:2-oxoglutarate-dependent dioxygenase activity"/>
    <property type="evidence" value="ECO:0007669"/>
    <property type="project" value="UniProtKB-ARBA"/>
</dbReference>
<dbReference type="RefSeq" id="WP_007183858.1">
    <property type="nucleotide sequence ID" value="NZ_AKGD01000001.1"/>
</dbReference>
<dbReference type="InterPro" id="IPR003819">
    <property type="entry name" value="TauD/TfdA-like"/>
</dbReference>
<dbReference type="EMBL" id="AKGD01000001">
    <property type="protein sequence ID" value="EIT70765.1"/>
    <property type="molecule type" value="Genomic_DNA"/>
</dbReference>
<name>I8TAL4_9GAMM</name>
<dbReference type="InterPro" id="IPR042098">
    <property type="entry name" value="TauD-like_sf"/>
</dbReference>
<dbReference type="AlphaFoldDB" id="I8TAL4"/>